<organism evidence="1">
    <name type="scientific">marine metagenome</name>
    <dbReference type="NCBI Taxonomy" id="408172"/>
    <lineage>
        <taxon>unclassified sequences</taxon>
        <taxon>metagenomes</taxon>
        <taxon>ecological metagenomes</taxon>
    </lineage>
</organism>
<dbReference type="InterPro" id="IPR010451">
    <property type="entry name" value="Acetoacetate_decarboxylase"/>
</dbReference>
<reference evidence="1" key="1">
    <citation type="submission" date="2018-05" db="EMBL/GenBank/DDBJ databases">
        <authorList>
            <person name="Lanie J.A."/>
            <person name="Ng W.-L."/>
            <person name="Kazmierczak K.M."/>
            <person name="Andrzejewski T.M."/>
            <person name="Davidsen T.M."/>
            <person name="Wayne K.J."/>
            <person name="Tettelin H."/>
            <person name="Glass J.I."/>
            <person name="Rusch D."/>
            <person name="Podicherti R."/>
            <person name="Tsui H.-C.T."/>
            <person name="Winkler M.E."/>
        </authorList>
    </citation>
    <scope>NUCLEOTIDE SEQUENCE</scope>
</reference>
<sequence>MMVDKRLEPEELPYPLPPWRHRFRTLSVYCEVDEAALARRVPAPLSLCSNIVQVTVMHFESTVPDRPYFDSAVIARVRYGERTGGNWVHAFTSTDQVLSGTRELWGYNMKLAQIGLHVDQDRIWGHTARLGQTLIEIDMATGGPAVPVPDMFPRLFVKALPETERPEAVDRQVVMMVADTEVTQTLWGEGLLRLASGGADPLGELQPGRVLGASYVAGNQVLNWGRIVTEAVQ</sequence>
<dbReference type="Gene3D" id="2.40.400.10">
    <property type="entry name" value="Acetoacetate decarboxylase-like"/>
    <property type="match status" value="1"/>
</dbReference>
<dbReference type="AlphaFoldDB" id="A0A381VBQ3"/>
<evidence type="ECO:0008006" key="2">
    <source>
        <dbReference type="Google" id="ProtNLM"/>
    </source>
</evidence>
<evidence type="ECO:0000313" key="1">
    <source>
        <dbReference type="EMBL" id="SVA37421.1"/>
    </source>
</evidence>
<accession>A0A381VBQ3</accession>
<dbReference type="Pfam" id="PF06314">
    <property type="entry name" value="ADC"/>
    <property type="match status" value="1"/>
</dbReference>
<proteinExistence type="predicted"/>
<protein>
    <recommendedName>
        <fullName evidence="2">Acetoacetate decarboxylase</fullName>
    </recommendedName>
</protein>
<dbReference type="EMBL" id="UINC01008307">
    <property type="protein sequence ID" value="SVA37421.1"/>
    <property type="molecule type" value="Genomic_DNA"/>
</dbReference>
<gene>
    <name evidence="1" type="ORF">METZ01_LOCUS90275</name>
</gene>
<dbReference type="InterPro" id="IPR023375">
    <property type="entry name" value="ADC_dom_sf"/>
</dbReference>
<dbReference type="SUPFAM" id="SSF160104">
    <property type="entry name" value="Acetoacetate decarboxylase-like"/>
    <property type="match status" value="1"/>
</dbReference>
<dbReference type="GO" id="GO:0016829">
    <property type="term" value="F:lyase activity"/>
    <property type="evidence" value="ECO:0007669"/>
    <property type="project" value="InterPro"/>
</dbReference>
<name>A0A381VBQ3_9ZZZZ</name>